<dbReference type="RefSeq" id="NP_001317753.1">
    <property type="nucleotide sequence ID" value="NM_001330849.1"/>
</dbReference>
<sequence length="298" mass="34291">MVKLRVTTEAPVEELLDLLLDLKNNLIVLAASGLLVAVLFLCMVVAYPFYLRSFKNNLVFYGKSTLLPIITFEYRTIKYNYFVFFVLVGLLFTTRSYPSFAFYIMTISNIYALVNHLSTSIYEIAISIVTIHRFINFRQKMELRRDLTLKNVTILLFLIILSVLVRESSFVVWMAFALLESHHMLLEQTLNYYYVTFFVFQLLLFTALIVQFTMTSDGQNTHADIQIVRQVKIIGFIKLIILIVFVISTLTSFASTMIGSIFVSIDFFLVPVVVMWTEIKANPGVIQIFAINNKLSNV</sequence>
<dbReference type="EMBL" id="BX284605">
    <property type="protein sequence ID" value="CCD71402.2"/>
    <property type="molecule type" value="Genomic_DNA"/>
</dbReference>
<keyword evidence="1" id="KW-0812">Transmembrane</keyword>
<dbReference type="AlphaFoldDB" id="E9P850"/>
<dbReference type="GeneID" id="13212557"/>
<dbReference type="InterPro" id="IPR018817">
    <property type="entry name" value="7TM_GPCR_serpentine_rcpt_Srz"/>
</dbReference>
<dbReference type="SMR" id="E9P850"/>
<dbReference type="KEGG" id="cel:CELE_F47D2.11"/>
<evidence type="ECO:0000313" key="4">
    <source>
        <dbReference type="WormBase" id="F47D2.11"/>
    </source>
</evidence>
<keyword evidence="3" id="KW-1185">Reference proteome</keyword>
<dbReference type="CTD" id="13212557"/>
<organism evidence="2 3">
    <name type="scientific">Caenorhabditis elegans</name>
    <dbReference type="NCBI Taxonomy" id="6239"/>
    <lineage>
        <taxon>Eukaryota</taxon>
        <taxon>Metazoa</taxon>
        <taxon>Ecdysozoa</taxon>
        <taxon>Nematoda</taxon>
        <taxon>Chromadorea</taxon>
        <taxon>Rhabditida</taxon>
        <taxon>Rhabditina</taxon>
        <taxon>Rhabditomorpha</taxon>
        <taxon>Rhabditoidea</taxon>
        <taxon>Rhabditidae</taxon>
        <taxon>Peloderinae</taxon>
        <taxon>Caenorhabditis</taxon>
    </lineage>
</organism>
<evidence type="ECO:0000256" key="1">
    <source>
        <dbReference type="SAM" id="Phobius"/>
    </source>
</evidence>
<evidence type="ECO:0000313" key="2">
    <source>
        <dbReference type="EMBL" id="CCD71402.2"/>
    </source>
</evidence>
<feature type="transmembrane region" description="Helical" evidence="1">
    <location>
        <begin position="191"/>
        <end position="212"/>
    </location>
</feature>
<name>E9P850_CAEEL</name>
<keyword evidence="2" id="KW-0675">Receptor</keyword>
<proteinExistence type="predicted"/>
<dbReference type="WormBase" id="F47D2.11">
    <property type="protein sequence ID" value="CE51694"/>
    <property type="gene ID" value="WBGene00206392"/>
</dbReference>
<feature type="transmembrane region" description="Helical" evidence="1">
    <location>
        <begin position="233"/>
        <end position="251"/>
    </location>
</feature>
<keyword evidence="1" id="KW-1133">Transmembrane helix</keyword>
<keyword evidence="1" id="KW-0472">Membrane</keyword>
<accession>E9P850</accession>
<dbReference type="FunCoup" id="E9P850">
    <property type="interactions" value="171"/>
</dbReference>
<evidence type="ECO:0000313" key="3">
    <source>
        <dbReference type="Proteomes" id="UP000001940"/>
    </source>
</evidence>
<dbReference type="HOGENOM" id="CLU_101905_0_0_1"/>
<dbReference type="Proteomes" id="UP000001940">
    <property type="component" value="Chromosome V"/>
</dbReference>
<dbReference type="Pfam" id="PF10325">
    <property type="entry name" value="7TM_GPCR_Srz"/>
    <property type="match status" value="1"/>
</dbReference>
<dbReference type="InParanoid" id="E9P850"/>
<feature type="transmembrane region" description="Helical" evidence="1">
    <location>
        <begin position="257"/>
        <end position="277"/>
    </location>
</feature>
<feature type="transmembrane region" description="Helical" evidence="1">
    <location>
        <begin position="81"/>
        <end position="104"/>
    </location>
</feature>
<gene>
    <name evidence="2" type="ORF">CELE_F47D2.11</name>
    <name evidence="2 4" type="ORF">F47D2.11</name>
</gene>
<dbReference type="OrthoDB" id="5826201at2759"/>
<feature type="transmembrane region" description="Helical" evidence="1">
    <location>
        <begin position="152"/>
        <end position="179"/>
    </location>
</feature>
<protein>
    <submittedName>
        <fullName evidence="2">Serpentine Receptor, class Z</fullName>
    </submittedName>
</protein>
<feature type="transmembrane region" description="Helical" evidence="1">
    <location>
        <begin position="26"/>
        <end position="50"/>
    </location>
</feature>
<dbReference type="AGR" id="WB:WBGene00206392"/>
<feature type="transmembrane region" description="Helical" evidence="1">
    <location>
        <begin position="110"/>
        <end position="131"/>
    </location>
</feature>
<reference evidence="2 3" key="1">
    <citation type="journal article" date="1998" name="Science">
        <title>Genome sequence of the nematode C. elegans: a platform for investigating biology.</title>
        <authorList>
            <consortium name="The C. elegans sequencing consortium"/>
            <person name="Sulson J.E."/>
            <person name="Waterston R."/>
        </authorList>
    </citation>
    <scope>NUCLEOTIDE SEQUENCE [LARGE SCALE GENOMIC DNA]</scope>
    <source>
        <strain evidence="2 3">Bristol N2</strain>
    </source>
</reference>
<dbReference type="PaxDb" id="6239-F47D2.11"/>
<dbReference type="STRING" id="6239.F47D2.11.1"/>